<evidence type="ECO:0000313" key="3">
    <source>
        <dbReference type="EMBL" id="MCY1714852.1"/>
    </source>
</evidence>
<dbReference type="EMBL" id="JAPOHA010000012">
    <property type="protein sequence ID" value="MCY1714852.1"/>
    <property type="molecule type" value="Genomic_DNA"/>
</dbReference>
<dbReference type="RefSeq" id="WP_268058913.1">
    <property type="nucleotide sequence ID" value="NZ_JAPOHA010000012.1"/>
</dbReference>
<keyword evidence="4" id="KW-1185">Reference proteome</keyword>
<sequence>MMDKTPLYKYPGDYAREKDELEQYRASHKANVACKDAIETAIRDNYRDNRLGKEGVKQVSNQFGYERMFYVLANTVQRKDFNGRISHDNKDWAKTIPIFEDKDYFGDDRRSSFEVDSCNPGLTNIFINQARREYLLAQPLTKEDIRTEAARLLRGLQSECEPNSPSGTHFMAQISPDFLIRASTKDHDRLFALLPFKSLTFSTLKHRKGIFAFIQKDENRDQPLRQRKPSVRKELQKTQTEPKSSATSRGKEMEL</sequence>
<proteinExistence type="predicted"/>
<dbReference type="Pfam" id="PF12960">
    <property type="entry name" value="DUF3849"/>
    <property type="match status" value="1"/>
</dbReference>
<name>A0ABT4BVD5_9FIRM</name>
<feature type="domain" description="DUF3849" evidence="2">
    <location>
        <begin position="7"/>
        <end position="134"/>
    </location>
</feature>
<organism evidence="3 4">
    <name type="scientific">Caproiciproducens galactitolivorans</name>
    <dbReference type="NCBI Taxonomy" id="642589"/>
    <lineage>
        <taxon>Bacteria</taxon>
        <taxon>Bacillati</taxon>
        <taxon>Bacillota</taxon>
        <taxon>Clostridia</taxon>
        <taxon>Eubacteriales</taxon>
        <taxon>Acutalibacteraceae</taxon>
        <taxon>Caproiciproducens</taxon>
    </lineage>
</organism>
<protein>
    <submittedName>
        <fullName evidence="3">DUF3849 domain-containing protein</fullName>
    </submittedName>
</protein>
<feature type="compositionally biased region" description="Polar residues" evidence="1">
    <location>
        <begin position="237"/>
        <end position="248"/>
    </location>
</feature>
<accession>A0ABT4BVD5</accession>
<gene>
    <name evidence="3" type="ORF">OUY18_11385</name>
</gene>
<evidence type="ECO:0000256" key="1">
    <source>
        <dbReference type="SAM" id="MobiDB-lite"/>
    </source>
</evidence>
<dbReference type="Proteomes" id="UP001082703">
    <property type="component" value="Unassembled WGS sequence"/>
</dbReference>
<evidence type="ECO:0000313" key="4">
    <source>
        <dbReference type="Proteomes" id="UP001082703"/>
    </source>
</evidence>
<comment type="caution">
    <text evidence="3">The sequence shown here is derived from an EMBL/GenBank/DDBJ whole genome shotgun (WGS) entry which is preliminary data.</text>
</comment>
<feature type="region of interest" description="Disordered" evidence="1">
    <location>
        <begin position="219"/>
        <end position="255"/>
    </location>
</feature>
<evidence type="ECO:0000259" key="2">
    <source>
        <dbReference type="Pfam" id="PF12960"/>
    </source>
</evidence>
<dbReference type="InterPro" id="IPR024383">
    <property type="entry name" value="DUF3849"/>
</dbReference>
<reference evidence="3 4" key="1">
    <citation type="submission" date="2022-11" db="EMBL/GenBank/DDBJ databases">
        <authorList>
            <person name="Caiyu Z."/>
        </authorList>
    </citation>
    <scope>NUCLEOTIDE SEQUENCE [LARGE SCALE GENOMIC DNA]</scope>
    <source>
        <strain evidence="3 4">YR-4</strain>
    </source>
</reference>